<dbReference type="OrthoDB" id="17426at10239"/>
<evidence type="ECO:0000313" key="2">
    <source>
        <dbReference type="Proteomes" id="UP000005445"/>
    </source>
</evidence>
<dbReference type="KEGG" id="vg:11536647"/>
<accession>G9B1Z3</accession>
<sequence length="105" mass="12260">MDIKIGDKYKLTSDTHNIIINERVIPVKKKDETDKDFAERSKIEKYTATGYHANLEKACLYLIDKVGKEDKDTILTLDMLIYEIRKAKQEIKDMGYLVEKPLHND</sequence>
<keyword evidence="2" id="KW-1185">Reference proteome</keyword>
<name>G9B1Z3_9CAUD</name>
<organism evidence="1 2">
    <name type="scientific">Bacillus phage W.Ph</name>
    <dbReference type="NCBI Taxonomy" id="764595"/>
    <lineage>
        <taxon>Viruses</taxon>
        <taxon>Duplodnaviria</taxon>
        <taxon>Heunggongvirae</taxon>
        <taxon>Uroviricota</taxon>
        <taxon>Caudoviricetes</taxon>
        <taxon>Herelleviridae</taxon>
        <taxon>Bastillevirinae</taxon>
        <taxon>Wphvirus</taxon>
        <taxon>Wphvirus WPh</taxon>
    </lineage>
</organism>
<dbReference type="EMBL" id="HM144387">
    <property type="protein sequence ID" value="ADH03388.1"/>
    <property type="molecule type" value="Genomic_DNA"/>
</dbReference>
<dbReference type="Proteomes" id="UP000005445">
    <property type="component" value="Segment"/>
</dbReference>
<dbReference type="RefSeq" id="YP_004957257.1">
    <property type="nucleotide sequence ID" value="NC_016563.1"/>
</dbReference>
<evidence type="ECO:0000313" key="1">
    <source>
        <dbReference type="EMBL" id="ADH03388.1"/>
    </source>
</evidence>
<proteinExistence type="predicted"/>
<protein>
    <submittedName>
        <fullName evidence="1">Gp242</fullName>
    </submittedName>
</protein>
<dbReference type="GeneID" id="11536647"/>
<reference evidence="1 2" key="1">
    <citation type="submission" date="2013-01" db="EMBL/GenBank/DDBJ databases">
        <title>Large myovirus of Bacillus.</title>
        <authorList>
            <person name="Klumpp J."/>
            <person name="Beyer W."/>
            <person name="Loessner M.J."/>
        </authorList>
    </citation>
    <scope>NUCLEOTIDE SEQUENCE [LARGE SCALE GENOMIC DNA]</scope>
</reference>